<feature type="region of interest" description="Disordered" evidence="1">
    <location>
        <begin position="28"/>
        <end position="86"/>
    </location>
</feature>
<gene>
    <name evidence="2" type="ORF">EYF80_057265</name>
</gene>
<dbReference type="Proteomes" id="UP000314294">
    <property type="component" value="Unassembled WGS sequence"/>
</dbReference>
<evidence type="ECO:0000313" key="3">
    <source>
        <dbReference type="Proteomes" id="UP000314294"/>
    </source>
</evidence>
<reference evidence="2 3" key="1">
    <citation type="submission" date="2019-03" db="EMBL/GenBank/DDBJ databases">
        <title>First draft genome of Liparis tanakae, snailfish: a comprehensive survey of snailfish specific genes.</title>
        <authorList>
            <person name="Kim W."/>
            <person name="Song I."/>
            <person name="Jeong J.-H."/>
            <person name="Kim D."/>
            <person name="Kim S."/>
            <person name="Ryu S."/>
            <person name="Song J.Y."/>
            <person name="Lee S.K."/>
        </authorList>
    </citation>
    <scope>NUCLEOTIDE SEQUENCE [LARGE SCALE GENOMIC DNA]</scope>
    <source>
        <tissue evidence="2">Muscle</tissue>
    </source>
</reference>
<evidence type="ECO:0000256" key="1">
    <source>
        <dbReference type="SAM" id="MobiDB-lite"/>
    </source>
</evidence>
<name>A0A4Z2EUW6_9TELE</name>
<organism evidence="2 3">
    <name type="scientific">Liparis tanakae</name>
    <name type="common">Tanaka's snailfish</name>
    <dbReference type="NCBI Taxonomy" id="230148"/>
    <lineage>
        <taxon>Eukaryota</taxon>
        <taxon>Metazoa</taxon>
        <taxon>Chordata</taxon>
        <taxon>Craniata</taxon>
        <taxon>Vertebrata</taxon>
        <taxon>Euteleostomi</taxon>
        <taxon>Actinopterygii</taxon>
        <taxon>Neopterygii</taxon>
        <taxon>Teleostei</taxon>
        <taxon>Neoteleostei</taxon>
        <taxon>Acanthomorphata</taxon>
        <taxon>Eupercaria</taxon>
        <taxon>Perciformes</taxon>
        <taxon>Cottioidei</taxon>
        <taxon>Cottales</taxon>
        <taxon>Liparidae</taxon>
        <taxon>Liparis</taxon>
    </lineage>
</organism>
<protein>
    <submittedName>
        <fullName evidence="2">Uncharacterized protein</fullName>
    </submittedName>
</protein>
<dbReference type="AlphaFoldDB" id="A0A4Z2EUW6"/>
<evidence type="ECO:0000313" key="2">
    <source>
        <dbReference type="EMBL" id="TNN32573.1"/>
    </source>
</evidence>
<dbReference type="EMBL" id="SRLO01002614">
    <property type="protein sequence ID" value="TNN32573.1"/>
    <property type="molecule type" value="Genomic_DNA"/>
</dbReference>
<keyword evidence="3" id="KW-1185">Reference proteome</keyword>
<feature type="compositionally biased region" description="Low complexity" evidence="1">
    <location>
        <begin position="68"/>
        <end position="82"/>
    </location>
</feature>
<accession>A0A4Z2EUW6</accession>
<comment type="caution">
    <text evidence="2">The sequence shown here is derived from an EMBL/GenBank/DDBJ whole genome shotgun (WGS) entry which is preliminary data.</text>
</comment>
<proteinExistence type="predicted"/>
<feature type="compositionally biased region" description="Basic and acidic residues" evidence="1">
    <location>
        <begin position="53"/>
        <end position="67"/>
    </location>
</feature>
<sequence length="129" mass="13752">MKSHAAHPELEVCKVVGGAHGVYLWSTAEETGQHERPRSTGESLRGLTAAASRHGEQQQRREGDAGRAEGAQAAAGGSAPRRLAPGLEDDILGTSLCLCESFTINQILTENTALQQVRLQPPPDGWRTS</sequence>